<keyword evidence="3" id="KW-1185">Reference proteome</keyword>
<dbReference type="AlphaFoldDB" id="A0A8H6R7Z6"/>
<feature type="non-terminal residue" evidence="2">
    <location>
        <position position="737"/>
    </location>
</feature>
<evidence type="ECO:0000313" key="3">
    <source>
        <dbReference type="Proteomes" id="UP000660729"/>
    </source>
</evidence>
<protein>
    <submittedName>
        <fullName evidence="2">Uncharacterized protein</fullName>
    </submittedName>
</protein>
<proteinExistence type="predicted"/>
<dbReference type="OrthoDB" id="4721035at2759"/>
<gene>
    <name evidence="2" type="ORF">HII31_13456</name>
</gene>
<feature type="transmembrane region" description="Helical" evidence="1">
    <location>
        <begin position="634"/>
        <end position="655"/>
    </location>
</feature>
<evidence type="ECO:0000313" key="2">
    <source>
        <dbReference type="EMBL" id="KAF7185181.1"/>
    </source>
</evidence>
<sequence length="737" mass="81404">REALLRHTLESTTSLSTIQNDISDIRSEISKGSDMDLKLSEQQCVSAASFKQRRLGNGIAVTIIGLAMFCTISSAGLFFLACAQPRYGLHIRKSGSLTPSMAAFLTSFVAKLIELSFATIAVAFLGQALTRRALHQKSVRGATLAEMNMRVWIMQPGAVMTQWDSIRYASMSILGLFALLAVLTTILYTSAATALVQPQPSLDWQHRTLQTKVKTMFANPYYLAQNCKTPVTDAIDWNHAQITCLQMRWAASAHSSYVGFLNTWTEFTSRSGIETTLKNRPQGYAIINDNTTVTAPWMEIRNVSRPEGTNISINNVTMALPHPALLQAAADPVNKILQPRDSEGAQLSIEGSLPSPFINVVCATMPERDFAPLVYTQWPERNKTSCNETSFKNWPTCLNYPKGLYPYLNSTEQLYDVFRWGDKYGDSAYPPVFAKLPDPYNTIVNDTRGMIWGSTRMYVAGQSGEVKLGAANAYFLCSLSVGMTPKCFSRYNASSGGGTLEAICETGDRLQYNRSQPLAHDGNVTLSKDWVNVGSDWSRSVSLNAGFQTGNASIARFLTQFMVTSANLSGGLPSTAEALAVLAGNTALISAVDSPAVAFWNYTNPTIEGSYQNFNASVRMNQYASGGKNAYEKVFFIILAMVVFMSAGILAYFIWHKDWQTDFSEPSHLFALALNSPPSQKLDGSCGTGPRKEQYNINWKLRQNEGHYFIESNEADLATPKARKRKGWKEDFEMLLK</sequence>
<dbReference type="Proteomes" id="UP000660729">
    <property type="component" value="Unassembled WGS sequence"/>
</dbReference>
<keyword evidence="1" id="KW-0472">Membrane</keyword>
<keyword evidence="1" id="KW-0812">Transmembrane</keyword>
<dbReference type="EMBL" id="JABCIY010000342">
    <property type="protein sequence ID" value="KAF7185181.1"/>
    <property type="molecule type" value="Genomic_DNA"/>
</dbReference>
<organism evidence="2 3">
    <name type="scientific">Pseudocercospora fuligena</name>
    <dbReference type="NCBI Taxonomy" id="685502"/>
    <lineage>
        <taxon>Eukaryota</taxon>
        <taxon>Fungi</taxon>
        <taxon>Dikarya</taxon>
        <taxon>Ascomycota</taxon>
        <taxon>Pezizomycotina</taxon>
        <taxon>Dothideomycetes</taxon>
        <taxon>Dothideomycetidae</taxon>
        <taxon>Mycosphaerellales</taxon>
        <taxon>Mycosphaerellaceae</taxon>
        <taxon>Pseudocercospora</taxon>
    </lineage>
</organism>
<accession>A0A8H6R7Z6</accession>
<reference evidence="2" key="1">
    <citation type="submission" date="2020-04" db="EMBL/GenBank/DDBJ databases">
        <title>Draft genome resource of the tomato pathogen Pseudocercospora fuligena.</title>
        <authorList>
            <person name="Zaccaron A."/>
        </authorList>
    </citation>
    <scope>NUCLEOTIDE SEQUENCE</scope>
    <source>
        <strain evidence="2">PF001</strain>
    </source>
</reference>
<keyword evidence="1" id="KW-1133">Transmembrane helix</keyword>
<feature type="transmembrane region" description="Helical" evidence="1">
    <location>
        <begin position="168"/>
        <end position="188"/>
    </location>
</feature>
<evidence type="ECO:0000256" key="1">
    <source>
        <dbReference type="SAM" id="Phobius"/>
    </source>
</evidence>
<feature type="transmembrane region" description="Helical" evidence="1">
    <location>
        <begin position="59"/>
        <end position="81"/>
    </location>
</feature>
<feature type="transmembrane region" description="Helical" evidence="1">
    <location>
        <begin position="101"/>
        <end position="125"/>
    </location>
</feature>
<comment type="caution">
    <text evidence="2">The sequence shown here is derived from an EMBL/GenBank/DDBJ whole genome shotgun (WGS) entry which is preliminary data.</text>
</comment>
<name>A0A8H6R7Z6_9PEZI</name>